<evidence type="ECO:0000313" key="3">
    <source>
        <dbReference type="Proteomes" id="UP000239814"/>
    </source>
</evidence>
<dbReference type="AlphaFoldDB" id="A0A2S0KB75"/>
<dbReference type="Proteomes" id="UP000239814">
    <property type="component" value="Chromosome"/>
</dbReference>
<feature type="region of interest" description="Disordered" evidence="1">
    <location>
        <begin position="95"/>
        <end position="132"/>
    </location>
</feature>
<dbReference type="RefSeq" id="WP_105940654.1">
    <property type="nucleotide sequence ID" value="NZ_CP027433.1"/>
</dbReference>
<dbReference type="EMBL" id="CP027433">
    <property type="protein sequence ID" value="AVL98905.1"/>
    <property type="molecule type" value="Genomic_DNA"/>
</dbReference>
<evidence type="ECO:0000256" key="1">
    <source>
        <dbReference type="SAM" id="MobiDB-lite"/>
    </source>
</evidence>
<name>A0A2S0KB75_9ACTN</name>
<keyword evidence="3" id="KW-1185">Reference proteome</keyword>
<dbReference type="KEGG" id="git:C6V83_00035"/>
<gene>
    <name evidence="2" type="ORF">C6V83_00035</name>
</gene>
<evidence type="ECO:0000313" key="2">
    <source>
        <dbReference type="EMBL" id="AVL98905.1"/>
    </source>
</evidence>
<proteinExistence type="predicted"/>
<accession>A0A2S0KB75</accession>
<sequence length="132" mass="14094">MTTPNKTSKITGEVVELRAGHLDDRQLARAEALDRARKVLTAKGFASDGAADAMDLINVAGWIIDGRDPWVEHSEPDTFRMALRAATDAAVDQLADATGIDPDAPLLADGDARSDDPEWHDADDDQIGSVTA</sequence>
<reference evidence="2 3" key="1">
    <citation type="submission" date="2018-03" db="EMBL/GenBank/DDBJ databases">
        <title>Characteristics and genome of n-alkane degrading marine bacteria Gordonia iterans isolated from crude oil contaminated in Tae-an, South Korea.</title>
        <authorList>
            <person name="Lee S.-S."/>
            <person name="Kim H."/>
        </authorList>
    </citation>
    <scope>NUCLEOTIDE SEQUENCE [LARGE SCALE GENOMIC DNA]</scope>
    <source>
        <strain evidence="2 3">Co17</strain>
    </source>
</reference>
<protein>
    <submittedName>
        <fullName evidence="2">Uncharacterized protein</fullName>
    </submittedName>
</protein>
<feature type="compositionally biased region" description="Basic and acidic residues" evidence="1">
    <location>
        <begin position="110"/>
        <end position="120"/>
    </location>
</feature>
<organism evidence="2 3">
    <name type="scientific">Gordonia iterans</name>
    <dbReference type="NCBI Taxonomy" id="1004901"/>
    <lineage>
        <taxon>Bacteria</taxon>
        <taxon>Bacillati</taxon>
        <taxon>Actinomycetota</taxon>
        <taxon>Actinomycetes</taxon>
        <taxon>Mycobacteriales</taxon>
        <taxon>Gordoniaceae</taxon>
        <taxon>Gordonia</taxon>
    </lineage>
</organism>